<dbReference type="PROSITE" id="PS50005">
    <property type="entry name" value="TPR"/>
    <property type="match status" value="1"/>
</dbReference>
<sequence>MKKISLSMFIMFFCLLFTASVSAQVKQAAAKETGKKTMAWTTKSEAAKELAGNGIGHFMNIEMEQAYQDLSAALKLDPDFTVALVFMANLTAGESKKAFAERAFKSAGDKSEGEKLLASIVDPANKGEKNRATWAKLHEMFPDGGMIGHFYVVSRATPEEQFAAAQDYIKKFPQNASMYNIIAYYYMQNKKDYEMAKKNFEKYIELNPDGPNAYDSMAEFYLTTGDVTNAEKYYTMALEKYPFFNSSINALQKIADDKKKKDKASN</sequence>
<name>A0A5B8UN16_9BACT</name>
<dbReference type="Pfam" id="PF13181">
    <property type="entry name" value="TPR_8"/>
    <property type="match status" value="1"/>
</dbReference>
<keyword evidence="6" id="KW-1185">Reference proteome</keyword>
<gene>
    <name evidence="5" type="ORF">FSB75_16710</name>
</gene>
<dbReference type="Proteomes" id="UP000321204">
    <property type="component" value="Chromosome"/>
</dbReference>
<evidence type="ECO:0000256" key="2">
    <source>
        <dbReference type="ARBA" id="ARBA00022803"/>
    </source>
</evidence>
<dbReference type="EMBL" id="CP042433">
    <property type="protein sequence ID" value="QEC57470.1"/>
    <property type="molecule type" value="Genomic_DNA"/>
</dbReference>
<evidence type="ECO:0000313" key="6">
    <source>
        <dbReference type="Proteomes" id="UP000321204"/>
    </source>
</evidence>
<dbReference type="InterPro" id="IPR051685">
    <property type="entry name" value="Ycf3/AcsC/BcsC/TPR_MFPF"/>
</dbReference>
<evidence type="ECO:0000256" key="1">
    <source>
        <dbReference type="ARBA" id="ARBA00022737"/>
    </source>
</evidence>
<dbReference type="SMART" id="SM00028">
    <property type="entry name" value="TPR"/>
    <property type="match status" value="3"/>
</dbReference>
<keyword evidence="2 3" id="KW-0802">TPR repeat</keyword>
<evidence type="ECO:0000256" key="4">
    <source>
        <dbReference type="SAM" id="SignalP"/>
    </source>
</evidence>
<dbReference type="InterPro" id="IPR019734">
    <property type="entry name" value="TPR_rpt"/>
</dbReference>
<proteinExistence type="predicted"/>
<evidence type="ECO:0000256" key="3">
    <source>
        <dbReference type="PROSITE-ProRule" id="PRU00339"/>
    </source>
</evidence>
<dbReference type="RefSeq" id="WP_146789827.1">
    <property type="nucleotide sequence ID" value="NZ_BAABIO010000003.1"/>
</dbReference>
<dbReference type="InterPro" id="IPR011990">
    <property type="entry name" value="TPR-like_helical_dom_sf"/>
</dbReference>
<dbReference type="OrthoDB" id="9784036at2"/>
<reference evidence="5 6" key="1">
    <citation type="journal article" date="2015" name="Int. J. Syst. Evol. Microbiol.">
        <title>Flavisolibacter ginsenosidimutans sp. nov., with ginsenoside-converting activity isolated from soil used for cultivating ginseng.</title>
        <authorList>
            <person name="Zhao Y."/>
            <person name="Liu Q."/>
            <person name="Kang M.S."/>
            <person name="Jin F."/>
            <person name="Yu H."/>
            <person name="Im W.T."/>
        </authorList>
    </citation>
    <scope>NUCLEOTIDE SEQUENCE [LARGE SCALE GENOMIC DNA]</scope>
    <source>
        <strain evidence="5 6">Gsoil 636</strain>
    </source>
</reference>
<dbReference type="KEGG" id="fgg:FSB75_16710"/>
<protein>
    <submittedName>
        <fullName evidence="5">Tetratricopeptide repeat protein</fullName>
    </submittedName>
</protein>
<keyword evidence="1" id="KW-0677">Repeat</keyword>
<feature type="repeat" description="TPR" evidence="3">
    <location>
        <begin position="211"/>
        <end position="244"/>
    </location>
</feature>
<dbReference type="PANTHER" id="PTHR44943">
    <property type="entry name" value="CELLULOSE SYNTHASE OPERON PROTEIN C"/>
    <property type="match status" value="1"/>
</dbReference>
<keyword evidence="4" id="KW-0732">Signal</keyword>
<evidence type="ECO:0000313" key="5">
    <source>
        <dbReference type="EMBL" id="QEC57470.1"/>
    </source>
</evidence>
<feature type="signal peptide" evidence="4">
    <location>
        <begin position="1"/>
        <end position="23"/>
    </location>
</feature>
<dbReference type="Gene3D" id="1.25.40.10">
    <property type="entry name" value="Tetratricopeptide repeat domain"/>
    <property type="match status" value="1"/>
</dbReference>
<dbReference type="SUPFAM" id="SSF48452">
    <property type="entry name" value="TPR-like"/>
    <property type="match status" value="1"/>
</dbReference>
<feature type="chain" id="PRO_5022712540" evidence="4">
    <location>
        <begin position="24"/>
        <end position="266"/>
    </location>
</feature>
<accession>A0A5B8UN16</accession>
<dbReference type="AlphaFoldDB" id="A0A5B8UN16"/>
<dbReference type="PANTHER" id="PTHR44943:SF8">
    <property type="entry name" value="TPR REPEAT-CONTAINING PROTEIN MJ0263"/>
    <property type="match status" value="1"/>
</dbReference>
<organism evidence="5 6">
    <name type="scientific">Flavisolibacter ginsenosidimutans</name>
    <dbReference type="NCBI Taxonomy" id="661481"/>
    <lineage>
        <taxon>Bacteria</taxon>
        <taxon>Pseudomonadati</taxon>
        <taxon>Bacteroidota</taxon>
        <taxon>Chitinophagia</taxon>
        <taxon>Chitinophagales</taxon>
        <taxon>Chitinophagaceae</taxon>
        <taxon>Flavisolibacter</taxon>
    </lineage>
</organism>